<feature type="domain" description="CppA C-terminal" evidence="2">
    <location>
        <begin position="145"/>
        <end position="238"/>
    </location>
</feature>
<evidence type="ECO:0000313" key="4">
    <source>
        <dbReference type="Proteomes" id="UP000028098"/>
    </source>
</evidence>
<dbReference type="Gene3D" id="3.10.180.40">
    <property type="entry name" value="C3-degrading proteinase like domains"/>
    <property type="match status" value="1"/>
</dbReference>
<dbReference type="Pfam" id="PF14507">
    <property type="entry name" value="CppA_C"/>
    <property type="match status" value="1"/>
</dbReference>
<dbReference type="InterPro" id="IPR029068">
    <property type="entry name" value="Glyas_Bleomycin-R_OHBP_Dase"/>
</dbReference>
<dbReference type="Gene3D" id="3.10.180.10">
    <property type="entry name" value="2,3-Dihydroxybiphenyl 1,2-Dioxygenase, domain 1"/>
    <property type="match status" value="1"/>
</dbReference>
<protein>
    <submittedName>
        <fullName evidence="3">C3-degrading proteinase</fullName>
    </submittedName>
</protein>
<evidence type="ECO:0000313" key="3">
    <source>
        <dbReference type="EMBL" id="KEQ50807.1"/>
    </source>
</evidence>
<accession>A0A081R6I4</accession>
<comment type="caution">
    <text evidence="3">The sequence shown here is derived from an EMBL/GenBank/DDBJ whole genome shotgun (WGS) entry which is preliminary data.</text>
</comment>
<dbReference type="EMBL" id="JPGB01000004">
    <property type="protein sequence ID" value="KEQ50807.1"/>
    <property type="molecule type" value="Genomic_DNA"/>
</dbReference>
<evidence type="ECO:0000259" key="2">
    <source>
        <dbReference type="Pfam" id="PF14507"/>
    </source>
</evidence>
<gene>
    <name evidence="3" type="primary">cppA</name>
    <name evidence="3" type="ORF">SK143_0863</name>
</gene>
<reference evidence="3 4" key="1">
    <citation type="submission" date="2014-05" db="EMBL/GenBank/DDBJ databases">
        <authorList>
            <person name="Daugherty S.C."/>
            <person name="Tallon L.J."/>
            <person name="Sadzewicz L."/>
            <person name="Kilian M."/>
            <person name="Tettelin H."/>
        </authorList>
    </citation>
    <scope>NUCLEOTIDE SEQUENCE [LARGE SCALE GENOMIC DNA]</scope>
    <source>
        <strain evidence="3 4">SK143</strain>
    </source>
</reference>
<organism evidence="3 4">
    <name type="scientific">Streptococcus oralis</name>
    <dbReference type="NCBI Taxonomy" id="1303"/>
    <lineage>
        <taxon>Bacteria</taxon>
        <taxon>Bacillati</taxon>
        <taxon>Bacillota</taxon>
        <taxon>Bacilli</taxon>
        <taxon>Lactobacillales</taxon>
        <taxon>Streptococcaceae</taxon>
        <taxon>Streptococcus</taxon>
    </lineage>
</organism>
<dbReference type="SUPFAM" id="SSF54593">
    <property type="entry name" value="Glyoxalase/Bleomycin resistance protein/Dihydroxybiphenyl dioxygenase"/>
    <property type="match status" value="1"/>
</dbReference>
<dbReference type="PATRIC" id="fig|1303.44.peg.819"/>
<feature type="domain" description="CppA N-terminal" evidence="1">
    <location>
        <begin position="10"/>
        <end position="128"/>
    </location>
</feature>
<dbReference type="InterPro" id="IPR032703">
    <property type="entry name" value="CppA_C"/>
</dbReference>
<sequence>MNVNEIVRIVPTLKVNNRKLNERFYIETLGMKPLLEESAFLSLGDQTATERLILEEAPSMRTRRVEGLKKLARLLIKVENPSEIEALLSQMNSLPRLFKGNRGYAFEIVSPEEDVILVHAENDVRDLVPLETVPEFYSNTSIKYVSQFEVSMELRLPEETESLLDPEGVAPAITFTKGQGPDLTVENNVTWDLTMLKFLVKNFDLTSLRQKFEKTGYFVPKSEKFFLGKDTNNIELWFEEA</sequence>
<dbReference type="InterPro" id="IPR032702">
    <property type="entry name" value="CppA_N"/>
</dbReference>
<dbReference type="STRING" id="1303.SORDD17_01616"/>
<dbReference type="Pfam" id="PF14506">
    <property type="entry name" value="CppA_N"/>
    <property type="match status" value="1"/>
</dbReference>
<dbReference type="AlphaFoldDB" id="A0A081R6I4"/>
<name>A0A081R6I4_STROR</name>
<proteinExistence type="predicted"/>
<dbReference type="RefSeq" id="WP_042902429.1">
    <property type="nucleotide sequence ID" value="NZ_JPGB01000004.1"/>
</dbReference>
<dbReference type="Proteomes" id="UP000028098">
    <property type="component" value="Unassembled WGS sequence"/>
</dbReference>
<evidence type="ECO:0000259" key="1">
    <source>
        <dbReference type="Pfam" id="PF14506"/>
    </source>
</evidence>